<dbReference type="Gene3D" id="2.60.40.10">
    <property type="entry name" value="Immunoglobulins"/>
    <property type="match status" value="3"/>
</dbReference>
<dbReference type="PRINTS" id="PR00313">
    <property type="entry name" value="CABNDNGRPT"/>
</dbReference>
<comment type="subcellular location">
    <subcellularLocation>
        <location evidence="1">Secreted</location>
    </subcellularLocation>
</comment>
<name>A0ABR9X9G5_9RHOB</name>
<dbReference type="SMART" id="SM00736">
    <property type="entry name" value="CADG"/>
    <property type="match status" value="3"/>
</dbReference>
<dbReference type="SUPFAM" id="SSF51120">
    <property type="entry name" value="beta-Roll"/>
    <property type="match status" value="4"/>
</dbReference>
<dbReference type="PANTHER" id="PTHR38340:SF1">
    <property type="entry name" value="S-LAYER PROTEIN"/>
    <property type="match status" value="1"/>
</dbReference>
<dbReference type="Pfam" id="PF17803">
    <property type="entry name" value="Cadherin_4"/>
    <property type="match status" value="1"/>
</dbReference>
<feature type="domain" description="Cadherin" evidence="3">
    <location>
        <begin position="718"/>
        <end position="843"/>
    </location>
</feature>
<dbReference type="Proteomes" id="UP000607796">
    <property type="component" value="Unassembled WGS sequence"/>
</dbReference>
<dbReference type="Pfam" id="PF14252">
    <property type="entry name" value="DUF4347"/>
    <property type="match status" value="1"/>
</dbReference>
<dbReference type="PROSITE" id="PS00330">
    <property type="entry name" value="HEMOLYSIN_CALCIUM"/>
    <property type="match status" value="8"/>
</dbReference>
<sequence>MSNISCDKTQIAFIDSGASDLDIISNILKNKCEVVQIGETSDPLQAMADALSTRAPVDTVHVITHGTPGALVFGGRVFDIAVLDHYADTLAALGGALGGGDILLYGCRTGAGETGRAFVARLAELTGAAVAAAEGPVGAAALGGSWDLSVTSGAPRSVALELPEFEGVLASGILQNRYVRFGYSDDGTLGYGGNTSPGIQYDPEGEGNFLSTADSLTPGSPYEGFTLSIGGTLYSENNASSGGAATAGTVLVSTDLTTEGGNTWGSVTYRSEFGGLIVEQTYTLASADSQVITMSVTVTNATDGTVYDVDYARFTDPDVDSNGLAGSTTNTANDRGAEGIDAEDIVLATGPVSGRVIGIYSDSTFTHNTGVTRPWSNDPASYLSGVDGDGSSNSDSVIGMGFDLGDFAAGESKTFSFAYVFSASAADLADSVAEVPPSNAAPTLTDIAVVDSTLEDTQLEITYAALAAQADEADSDGTVVAFSVTAVTSGTLLIGTSLETATAWAVGSNDRITDTLNAYWTPGADENGTLDAFSVVAVDDAGATSGTAQSVQIDVTAVNDRIVLAAASVDMPSVQEDSTDRPGATVDALLAPIASDADAGDGLAGIAITANATDGEGSWQYSTDGGSSWFDLPAVSLDAALTLDAGARLRFVPAADYNGDVPALTVYALDGSYAGDYTDGAATAVTDASAPAADGPFSETTVTIGGDVAAVNDAPVFTSTLTPVSITETAAADSALADLVVTGSLSQNLTATDVDSEALAFSIRGGTLSDGVWTLEGRYGVLTLDTATNTWSYAPTHWTAINALSEGQVANDVFTLRVADEQGASSTQELSVSLTGANDTPVITAAIADQSFEGEGSWVYQLPAATVFDAEGTGLTYAATLVDGADLPSWLSFDEASRTFSGNPPAGWSDASLDIEVTATDADGASVSDSFTLTLSGTGNQAPVVVTPLGWTAVDAPSEVTSVTFSGMLGGQTIVFDGNEVTLGDNASGADVASAAGTAITADGASGYAAAADGSSLTLTAKAEGARSDFTDGDTIEIDGGSYTVRIDTAGVTETAETAAVQFQAVAGVDTITFDGVEITVTGLTASEIAAAVAEAVTGTGAWDAVVDGTYSDTVTLTARTGGNQTDVTAADFAVTASTIASEVSVDTDGTAEVLSTVVFDVANEEAATAGTLAFNSSENGAINIDVSAAIDGSTLAGILNGDSTFSDAGFTAAWADGALTITAAAGDDISGPVLLDEGTPAGELGTAGTPVAHSETLPTLTFDVSGQAVGDVAEFTLTSSNGTLTLSGLSEAPDWGSFPETLNAISAFTDAGYSAAYDSETATLVITGNADEAITGGALNDSGSAPLVTSTDTGAYSETPSSVTIDILDTDAGNAATLTLTLSAGEPVVIDVAAATNGTTLAAAIDAIDGYAASYSDGTLTITLDSDVAGDPSITDAALETAEVAPAAIDDTPTVTAYAAATPEVVTVTFTDAAGTTQIDFDGTSVTLDGDEGAIDVAAAFAGESFSNWTVVDNGDGSVTLTAASTGNLTDLTTADFANVTSLASNVAVTDGIDGVAQVVTLDFSGAHGGASFTIDGTEITAGDAVTAAEIAAGLASGSFDGYEVVSNDGGTLVLRAKEGGAQADLTEAAFEVRSGDDVVAQDVIDDITVDTQGAGWSYEVPTGTFSDPDGDPLTYAAYMVSIDPETEARVYTQINIATAPGIAFDADTLTLSGDGTVPLNTVIEIQALDAVSGGIASSQFQLVVYNDSAEDGLAAVAGAVPAAVAFSNGAGAGSYTLAAGAFDYMSDSDGGLTYSAELANGEALPEWLSFDAATATFTGNPPAGTGTVSVTVTATDGSAFAEVSFDLTVAGEPNDPLALVSGGLADQSAAVVGDGGVVSMTFAKPFTDPDGQADGTPTLDGISYAALVQTADGLVDVAEIGLTLEEDPADTGRLILSGTLVGEFASLDIVIRGTEDTGGSTAETSFTLAVNDVAASGENISAWSANAAGSLGISGTPEEDAELTASLPTDADGLGAGDVTYQWQVSIDGVWTDIIGATEASFTPGDAEAGRDVRVQAFYTDAGGASENPVSDAVSVANVNDEGAVSLISAGVAVGSVWTSTLADGDGLIDAAPSYQWQRADSAEGSYSDIGGASYGSYTLTEADSGMFLRLVASYTDDQGTEETVVSAPRKVDLSAAAPVAGNDSAAITEASGAENATPGTAMPLTGDLLANDSDLNDGDLLSVTSLRAGDREGIGRPAAQSDGSLVITGLYGTLTVDMATGAYSYELDQDNASVQALNIGATPLVEAFNYTVSDQTLLSDTAVLSIEITGANDLPTLSGIVGTTSVTEDSATRLDLLDSLVLGDPDSAAVSFTLTVDSGTLAISGAPAQVLADAGITVTGNHSGTLTLSGASADSLQGWLLDNGVYYTTAPNQTGAAATLSYSLADEEGSTLASETTTLDAAATNDAPIVDASGPSFTQGDAETPATALISFRPTGSAQTLDFDGVSLEIAAGSTAAEIAALFAAQSFDGWSAAQIDGGEWVVLTALATGETPALTAGDFLDGAGADSALVLTGAGNDSDVRFSARGEAVLIAPSLTLSDLDGTELASATVELTEGVFDNQFGTNFETLSLSAAAQAAATEAGLTVEITTDASGSVVSITGTASHAVYETVLRGISYDNSNPNAYVGTREAVITVTDAEGQTSNAASVALTEDNDDIAVGQRIFLDGVDTGATVASVEDGRHFTASTPLDGVTAGAALSFYSGETEVTSASAVAGHSATVTIGVIWAPYVDLNGAAAGTDHVISYIEQSPSVAIATSDAQILDQDGLTQTLTVTLQDTPDNDGETMLEYLTVSDTVLAWLDARGITIAATDGVSGLGGLSQATYVTFEAVGGAASTSFQVALRGVRYVNTDDDPDTSARSVTVETVDTDGNVGLSAETTLTPVAVNDAPVGIDSTVSGAEDTAYVFAVGDFGFSDPLDGGADDLAAVVISTLPASGTLLLDGAAIEAGTSVSRAQIADGLLSYAPAQDASGAAAASFTFQVQDDGGTANGGVDLDATPATLTIDLDPRNDAPVLSEGAVEATSITEDATETAGQTVAALLSDASISDVDTGAHSADNGTLSGMAIHGAGFDGAGGGDWQYSLDGGDSWNTISLAEGEVLLLASDDLLRFVPDEMNGTTATLDYYAWDQASGESGDVVAAVAGAGNAANRGGESAFSTASGQVTLEVTDVNDAPVVTSATPAQTLAEDGTLTIAGLSLEDVDVSERATETAADAVLTLTVSVSNGTLAFDDAEGLSFDAGSNGESASLTVSGTLAALNAALTGLAYSPEADFHGSDTLSLSVSDNGLEGAGTALIGTGSVALTVTPSNDAPVLGDGDVEATSITEDEVANAGQTVGSLLSAATVTDVDTGDHAADNGTLSGMAIHGTGVDGNGSGDWQYSLDGGDSWNTISLAEGEVLLLASDDLLRFVPDEMNGTTATLDYYAWDQASGESGDVVAAVAGAGNAANRGGESAFSTASGQVTLQVTDVNDAPVVTVDGTGTFYARGEAAALFGDAGVSLSDVDTGDTIEGAIALLNPGTTLDNAFGTIYETITSTGGAGFTASSGTELTITGTGTLDDPLIISGTGSLADYEEALESLRYENTNPNAFAGAREVVVQVVDGAETASAPVVFTFAVEWSTVVDLNGSVEGRDYQVSYVENAPGIAIAASDAELIDQEGNTDQVVLTLTDAVNGSDERLSISPAQVATFAALGITVVGNNTHQLTLTAAAGGLDPTYFQLAVRSVRYVNDSDVPTDAARHVEITATDSDGNPGVSATTTINVQPVNDAPVESVQIVNTADGRDTTDAQVGDTLTIAGVIDDADGLPEAPTSMEWLRDGEVVQTVTGPEDFAYVLDRDDVGHQISFRVVYTDLGGTEEEIVTAPTAAVINVNEAPVADDPAPSDSTQDDVTDAVSFDLLSAVSDIDADYDLDTLAITALTFTVNGAATGNAGTDLPEGVSVVDGTLSVDPTAYADLLEGEQAVIVARYTVTDTGGLSVVQTYTVTIDGTFEAAEIIGTEAGERLEATADGNVVRALGGDDTLVSGAGDDFLIGGEGVDTADYEGATMGVRVTLSATGPQNTGHGRDYLTGIENLSGSAFGDLLIGDDVDNVLEGRAGNDTLLGGLGADSLYGNQGEDILDGGLGDDWLHGGQGNDLVLGGEGDDTLAGGLGDDTVDGGEGFDLLDFVTARDGVTVDLSNTAAQLVSEHEGTDTYVNIEGVLGGAFGDHLTGNAEANLLDGDHLTGNAEANLLDGGLGDDMLTGGAGNDLLVGGLGADSLYGNQGEDVLDGGIGDDWLHGGQGNDLLLGGAGDDTLAGGIGDDTVDGGEGFDLLDFVTARDGVTVDLSITGAQFVSAREGTDTYVNIEGVLGGAFGDRLLGNAEDNLLDGGFGDDTLIGRDGDDTLLGGAGDDVLYGGLGADVLSGGAGADTFAFVTPEEGGDTILDFDASEDVFRLSLVNFSGINPVDPLSGNQLLWDAEAGTLSYDADGLGGADAQLLATLLSDEEITLTSDNFLFV</sequence>
<dbReference type="InterPro" id="IPR013783">
    <property type="entry name" value="Ig-like_fold"/>
</dbReference>
<gene>
    <name evidence="4" type="ORF">IQ782_25720</name>
</gene>
<dbReference type="InterPro" id="IPR040853">
    <property type="entry name" value="RapA2_cadherin-like"/>
</dbReference>
<dbReference type="InterPro" id="IPR018511">
    <property type="entry name" value="Hemolysin-typ_Ca-bd_CS"/>
</dbReference>
<dbReference type="InterPro" id="IPR006644">
    <property type="entry name" value="Cadg"/>
</dbReference>
<evidence type="ECO:0000256" key="1">
    <source>
        <dbReference type="ARBA" id="ARBA00004613"/>
    </source>
</evidence>
<dbReference type="Pfam" id="PF00353">
    <property type="entry name" value="HemolysinCabind"/>
    <property type="match status" value="6"/>
</dbReference>
<evidence type="ECO:0000259" key="3">
    <source>
        <dbReference type="PROSITE" id="PS50268"/>
    </source>
</evidence>
<accession>A0ABR9X9G5</accession>
<dbReference type="InterPro" id="IPR050557">
    <property type="entry name" value="RTX_toxin/Mannuronan_C5-epim"/>
</dbReference>
<dbReference type="EMBL" id="JADFFK010000028">
    <property type="protein sequence ID" value="MBE9640255.1"/>
    <property type="molecule type" value="Genomic_DNA"/>
</dbReference>
<keyword evidence="5" id="KW-1185">Reference proteome</keyword>
<dbReference type="Pfam" id="PF05345">
    <property type="entry name" value="He_PIG"/>
    <property type="match status" value="2"/>
</dbReference>
<evidence type="ECO:0000256" key="2">
    <source>
        <dbReference type="ARBA" id="ARBA00022525"/>
    </source>
</evidence>
<evidence type="ECO:0000313" key="5">
    <source>
        <dbReference type="Proteomes" id="UP000607796"/>
    </source>
</evidence>
<dbReference type="PANTHER" id="PTHR38340">
    <property type="entry name" value="S-LAYER PROTEIN"/>
    <property type="match status" value="1"/>
</dbReference>
<keyword evidence="2" id="KW-0964">Secreted</keyword>
<dbReference type="InterPro" id="IPR002126">
    <property type="entry name" value="Cadherin-like_dom"/>
</dbReference>
<proteinExistence type="predicted"/>
<dbReference type="Gene3D" id="2.60.40.2700">
    <property type="match status" value="3"/>
</dbReference>
<comment type="caution">
    <text evidence="4">The sequence shown here is derived from an EMBL/GenBank/DDBJ whole genome shotgun (WGS) entry which is preliminary data.</text>
</comment>
<organism evidence="4 5">
    <name type="scientific">Salipiger mangrovisoli</name>
    <dbReference type="NCBI Taxonomy" id="2865933"/>
    <lineage>
        <taxon>Bacteria</taxon>
        <taxon>Pseudomonadati</taxon>
        <taxon>Pseudomonadota</taxon>
        <taxon>Alphaproteobacteria</taxon>
        <taxon>Rhodobacterales</taxon>
        <taxon>Roseobacteraceae</taxon>
        <taxon>Salipiger</taxon>
    </lineage>
</organism>
<protein>
    <submittedName>
        <fullName evidence="4">DUF4347 domain-containing protein</fullName>
    </submittedName>
</protein>
<dbReference type="PROSITE" id="PS50268">
    <property type="entry name" value="CADHERIN_2"/>
    <property type="match status" value="1"/>
</dbReference>
<dbReference type="NCBIfam" id="TIGR01965">
    <property type="entry name" value="VCBS_repeat"/>
    <property type="match status" value="2"/>
</dbReference>
<evidence type="ECO:0000313" key="4">
    <source>
        <dbReference type="EMBL" id="MBE9640255.1"/>
    </source>
</evidence>
<reference evidence="4 5" key="1">
    <citation type="journal article" date="2021" name="Int. J. Syst. Evol. Microbiol.">
        <title>Salipiger mangrovisoli sp. nov., isolated from mangrove soil and the proposal for the reclassification of Paraphaeobacter pallidus as Salipiger pallidus comb. nov.</title>
        <authorList>
            <person name="Du J."/>
            <person name="Liu Y."/>
            <person name="Pei T."/>
            <person name="Deng M.R."/>
            <person name="Zhu H."/>
        </authorList>
    </citation>
    <scope>NUCLEOTIDE SEQUENCE [LARGE SCALE GENOMIC DNA]</scope>
    <source>
        <strain evidence="4 5">6D45A</strain>
    </source>
</reference>
<dbReference type="InterPro" id="IPR010221">
    <property type="entry name" value="VCBS_dom"/>
</dbReference>
<dbReference type="RefSeq" id="WP_194137526.1">
    <property type="nucleotide sequence ID" value="NZ_JADFFK010000028.1"/>
</dbReference>
<dbReference type="Gene3D" id="2.150.10.10">
    <property type="entry name" value="Serralysin-like metalloprotease, C-terminal"/>
    <property type="match status" value="6"/>
</dbReference>
<dbReference type="SUPFAM" id="SSF49313">
    <property type="entry name" value="Cadherin-like"/>
    <property type="match status" value="2"/>
</dbReference>
<dbReference type="InterPro" id="IPR011049">
    <property type="entry name" value="Serralysin-like_metalloprot_C"/>
</dbReference>
<dbReference type="InterPro" id="IPR025592">
    <property type="entry name" value="DUF4347"/>
</dbReference>
<dbReference type="InterPro" id="IPR015919">
    <property type="entry name" value="Cadherin-like_sf"/>
</dbReference>
<dbReference type="InterPro" id="IPR001343">
    <property type="entry name" value="Hemolysn_Ca-bd"/>
</dbReference>